<proteinExistence type="predicted"/>
<dbReference type="RefSeq" id="XP_067715881.1">
    <property type="nucleotide sequence ID" value="XM_067859780.1"/>
</dbReference>
<keyword evidence="2" id="KW-1185">Reference proteome</keyword>
<evidence type="ECO:0000313" key="1">
    <source>
        <dbReference type="EMBL" id="GIX63812.1"/>
    </source>
</evidence>
<dbReference type="EMBL" id="BPLF01000002">
    <property type="protein sequence ID" value="GIX63812.1"/>
    <property type="molecule type" value="Genomic_DNA"/>
</dbReference>
<dbReference type="GeneID" id="94195293"/>
<gene>
    <name evidence="1" type="ORF">BcabD6B2_32470</name>
</gene>
<dbReference type="AlphaFoldDB" id="A0AAV4LVH0"/>
<evidence type="ECO:0000313" key="2">
    <source>
        <dbReference type="Proteomes" id="UP001497744"/>
    </source>
</evidence>
<comment type="caution">
    <text evidence="1">The sequence shown here is derived from an EMBL/GenBank/DDBJ whole genome shotgun (WGS) entry which is preliminary data.</text>
</comment>
<organism evidence="1 2">
    <name type="scientific">Babesia caballi</name>
    <dbReference type="NCBI Taxonomy" id="5871"/>
    <lineage>
        <taxon>Eukaryota</taxon>
        <taxon>Sar</taxon>
        <taxon>Alveolata</taxon>
        <taxon>Apicomplexa</taxon>
        <taxon>Aconoidasida</taxon>
        <taxon>Piroplasmida</taxon>
        <taxon>Babesiidae</taxon>
        <taxon>Babesia</taxon>
    </lineage>
</organism>
<name>A0AAV4LVH0_BABCB</name>
<sequence>MPRPLYPTHKVNNLRLKARDLADPRYVGLFHDVFGALRVDQHDLEEVFADDLDPRCEGRLEEREELREAKLRRTPHVPKKPMHTTQQQPTYCCPSACWKARGVVPHGGVLVCEVGELQLDEYLRVVVEATHVERDSSRGESDEPSYAILRDGVVHEVRLHDGNEPPYGVPALFSCLSRLLGALDELTHRLRDGVARLLAHIVVSVHEAALPLVRWHEGVVDARVARAEDDGLDVELVADGVDDLVDRSVGQLQVHFVPYGEARRERADGPSHHRVVFLVGGGGGWQRLGLQPQGRGETAERVPEVLDLELLVADGLDELQHDQSRNHCRGRGDGGDDFSRYQLGLHTIALLDIVVLAAQVRRRPYELYVEVAVVVLFEVNRVQLQVAFADFIEEPHALLLGARRRFYFHVELVRRELQQLGLELLELKGRQHFHVVVVETYVLALPRI</sequence>
<dbReference type="Proteomes" id="UP001497744">
    <property type="component" value="Unassembled WGS sequence"/>
</dbReference>
<reference evidence="1 2" key="1">
    <citation type="submission" date="2021-06" db="EMBL/GenBank/DDBJ databases">
        <title>Genome sequence of Babesia caballi.</title>
        <authorList>
            <person name="Yamagishi J."/>
            <person name="Kidaka T."/>
            <person name="Ochi A."/>
        </authorList>
    </citation>
    <scope>NUCLEOTIDE SEQUENCE [LARGE SCALE GENOMIC DNA]</scope>
    <source>
        <strain evidence="1">USDA-D6B2</strain>
    </source>
</reference>
<accession>A0AAV4LVH0</accession>
<protein>
    <submittedName>
        <fullName evidence="1">Polyketide synthase</fullName>
    </submittedName>
</protein>